<keyword evidence="1" id="KW-0472">Membrane</keyword>
<feature type="transmembrane region" description="Helical" evidence="1">
    <location>
        <begin position="155"/>
        <end position="175"/>
    </location>
</feature>
<feature type="transmembrane region" description="Helical" evidence="1">
    <location>
        <begin position="88"/>
        <end position="109"/>
    </location>
</feature>
<dbReference type="RefSeq" id="WP_207355494.1">
    <property type="nucleotide sequence ID" value="NZ_CP071503.1"/>
</dbReference>
<evidence type="ECO:0000313" key="2">
    <source>
        <dbReference type="EMBL" id="QSX34290.1"/>
    </source>
</evidence>
<dbReference type="InterPro" id="IPR007038">
    <property type="entry name" value="HupE_UreJ"/>
</dbReference>
<name>A0ABX7QTQ5_9GAMM</name>
<feature type="transmembrane region" description="Helical" evidence="1">
    <location>
        <begin position="182"/>
        <end position="200"/>
    </location>
</feature>
<proteinExistence type="predicted"/>
<keyword evidence="3" id="KW-1185">Reference proteome</keyword>
<feature type="transmembrane region" description="Helical" evidence="1">
    <location>
        <begin position="116"/>
        <end position="135"/>
    </location>
</feature>
<dbReference type="Pfam" id="PF04955">
    <property type="entry name" value="HupE_UreJ"/>
    <property type="match status" value="1"/>
</dbReference>
<organism evidence="2 3">
    <name type="scientific">Shewanella avicenniae</name>
    <dbReference type="NCBI Taxonomy" id="2814294"/>
    <lineage>
        <taxon>Bacteria</taxon>
        <taxon>Pseudomonadati</taxon>
        <taxon>Pseudomonadota</taxon>
        <taxon>Gammaproteobacteria</taxon>
        <taxon>Alteromonadales</taxon>
        <taxon>Shewanellaceae</taxon>
        <taxon>Shewanella</taxon>
    </lineage>
</organism>
<feature type="transmembrane region" description="Helical" evidence="1">
    <location>
        <begin position="65"/>
        <end position="82"/>
    </location>
</feature>
<protein>
    <submittedName>
        <fullName evidence="2">HupE/UreJ family protein</fullName>
    </submittedName>
</protein>
<feature type="transmembrane region" description="Helical" evidence="1">
    <location>
        <begin position="12"/>
        <end position="33"/>
    </location>
</feature>
<evidence type="ECO:0000313" key="3">
    <source>
        <dbReference type="Proteomes" id="UP000662770"/>
    </source>
</evidence>
<keyword evidence="1" id="KW-1133">Transmembrane helix</keyword>
<dbReference type="Proteomes" id="UP000662770">
    <property type="component" value="Chromosome"/>
</dbReference>
<accession>A0ABX7QTQ5</accession>
<feature type="transmembrane region" description="Helical" evidence="1">
    <location>
        <begin position="39"/>
        <end position="58"/>
    </location>
</feature>
<sequence>MRNFSAFNEHPFRLPITLLIALLFWFSFAPVLSPELPQFPHWQFIATVLFMIGVGIWAMQIGGRALWALPLSFSVLLLAGFATEHTSIAMIFAEEGMLLAVFLIGMLVAGNVRWSVHGAIALTGVLAFAFGYRFAHLEPMASADISQQLLLLGAPLVTAGILCCVFGESACYALFKTHHRNIAFGYGGVMLAAGFLLVLLR</sequence>
<dbReference type="EMBL" id="CP071503">
    <property type="protein sequence ID" value="QSX34290.1"/>
    <property type="molecule type" value="Genomic_DNA"/>
</dbReference>
<evidence type="ECO:0000256" key="1">
    <source>
        <dbReference type="SAM" id="Phobius"/>
    </source>
</evidence>
<reference evidence="2 3" key="1">
    <citation type="submission" date="2021-03" db="EMBL/GenBank/DDBJ databases">
        <title>Novel species identification of genus Shewanella.</title>
        <authorList>
            <person name="Liu G."/>
            <person name="Zhang Q."/>
        </authorList>
    </citation>
    <scope>NUCLEOTIDE SEQUENCE [LARGE SCALE GENOMIC DNA]</scope>
    <source>
        <strain evidence="2 3">FJAT-51800</strain>
    </source>
</reference>
<gene>
    <name evidence="2" type="ORF">JYB87_03290</name>
</gene>
<keyword evidence="1" id="KW-0812">Transmembrane</keyword>